<dbReference type="EMBL" id="HG938354">
    <property type="protein sequence ID" value="CDN51655.1"/>
    <property type="molecule type" value="Genomic_DNA"/>
</dbReference>
<accession>A0A068T2E3</accession>
<dbReference type="HOGENOM" id="CLU_198350_0_0_5"/>
<organism evidence="1 2">
    <name type="scientific">Neorhizobium galegae bv. orientalis str. HAMBI 540</name>
    <dbReference type="NCBI Taxonomy" id="1028800"/>
    <lineage>
        <taxon>Bacteria</taxon>
        <taxon>Pseudomonadati</taxon>
        <taxon>Pseudomonadota</taxon>
        <taxon>Alphaproteobacteria</taxon>
        <taxon>Hyphomicrobiales</taxon>
        <taxon>Rhizobiaceae</taxon>
        <taxon>Rhizobium/Agrobacterium group</taxon>
        <taxon>Neorhizobium</taxon>
    </lineage>
</organism>
<evidence type="ECO:0000313" key="1">
    <source>
        <dbReference type="EMBL" id="CDN51655.1"/>
    </source>
</evidence>
<proteinExistence type="predicted"/>
<geneLocation type="plasmid" evidence="2">
    <name>II</name>
</geneLocation>
<protein>
    <submittedName>
        <fullName evidence="1">Uncharacterized protein</fullName>
    </submittedName>
</protein>
<keyword evidence="1" id="KW-0614">Plasmid</keyword>
<name>A0A068T2E3_NEOGA</name>
<dbReference type="eggNOG" id="ENOG50300SQ">
    <property type="taxonomic scope" value="Bacteria"/>
</dbReference>
<keyword evidence="2" id="KW-1185">Reference proteome</keyword>
<dbReference type="KEGG" id="ngg:RG540_PA09790"/>
<gene>
    <name evidence="1" type="ORF">RG540_PA09790</name>
</gene>
<dbReference type="AlphaFoldDB" id="A0A068T2E3"/>
<dbReference type="Proteomes" id="UP000028181">
    <property type="component" value="Plasmid pHAMBI540a"/>
</dbReference>
<sequence length="80" mass="9164">MGSSLSLIDIKDLEPDRYYWIRKNGADAAIEIGRVSTIFGKDREFWTVVTTGSETHHMLYDFEFLIEIGPPEFQRDAPIG</sequence>
<evidence type="ECO:0000313" key="2">
    <source>
        <dbReference type="Proteomes" id="UP000028181"/>
    </source>
</evidence>
<reference evidence="2" key="1">
    <citation type="journal article" date="2014" name="BMC Genomics">
        <title>Genome sequencing of two Neorhizobium galegae strains reveals a noeT gene responsible for the unusual acetylation of the nodulation factors.</title>
        <authorList>
            <person name="Osterman J."/>
            <person name="Marsh J."/>
            <person name="Laine P.K."/>
            <person name="Zeng Z."/>
            <person name="Alatalo E."/>
            <person name="Sullivan J.T."/>
            <person name="Young J.P."/>
            <person name="Thomas-Oates J."/>
            <person name="Paulin L."/>
            <person name="Lindstrom K."/>
        </authorList>
    </citation>
    <scope>NUCLEOTIDE SEQUENCE [LARGE SCALE GENOMIC DNA]</scope>
    <source>
        <strain evidence="2">HAMBI 540</strain>
    </source>
</reference>